<protein>
    <submittedName>
        <fullName evidence="2">Uncharacterized protein</fullName>
    </submittedName>
</protein>
<keyword evidence="3" id="KW-1185">Reference proteome</keyword>
<accession>A0AAN8ZCG7</accession>
<comment type="caution">
    <text evidence="2">The sequence shown here is derived from an EMBL/GenBank/DDBJ whole genome shotgun (WGS) entry which is preliminary data.</text>
</comment>
<name>A0AAN8ZCG7_9MAGN</name>
<reference evidence="2 3" key="1">
    <citation type="submission" date="2023-12" db="EMBL/GenBank/DDBJ databases">
        <title>A high-quality genome assembly for Dillenia turbinata (Dilleniales).</title>
        <authorList>
            <person name="Chanderbali A."/>
        </authorList>
    </citation>
    <scope>NUCLEOTIDE SEQUENCE [LARGE SCALE GENOMIC DNA]</scope>
    <source>
        <strain evidence="2">LSX21</strain>
        <tissue evidence="2">Leaf</tissue>
    </source>
</reference>
<dbReference type="Proteomes" id="UP001370490">
    <property type="component" value="Unassembled WGS sequence"/>
</dbReference>
<organism evidence="2 3">
    <name type="scientific">Dillenia turbinata</name>
    <dbReference type="NCBI Taxonomy" id="194707"/>
    <lineage>
        <taxon>Eukaryota</taxon>
        <taxon>Viridiplantae</taxon>
        <taxon>Streptophyta</taxon>
        <taxon>Embryophyta</taxon>
        <taxon>Tracheophyta</taxon>
        <taxon>Spermatophyta</taxon>
        <taxon>Magnoliopsida</taxon>
        <taxon>eudicotyledons</taxon>
        <taxon>Gunneridae</taxon>
        <taxon>Pentapetalae</taxon>
        <taxon>Dilleniales</taxon>
        <taxon>Dilleniaceae</taxon>
        <taxon>Dillenia</taxon>
    </lineage>
</organism>
<sequence length="172" mass="19322">MSYQKATNDPYPPPGYGTVYPPPPPGYPSAPPSYDGYPSPQPSPPVGYPPPGYPGHPPPPPPPNQGYQGYFNGGGGYSYPYPPPQQPQYQQYHHCDHHYYDDQSSAWPHFVAVVCWRNASKLLEWRYAMVHLGFGDSLSLYLGGSYKVLLIYLWVYTWLSNCKTFVLFPGIC</sequence>
<gene>
    <name evidence="2" type="ORF">RJ641_007169</name>
</gene>
<evidence type="ECO:0000313" key="3">
    <source>
        <dbReference type="Proteomes" id="UP001370490"/>
    </source>
</evidence>
<feature type="region of interest" description="Disordered" evidence="1">
    <location>
        <begin position="1"/>
        <end position="68"/>
    </location>
</feature>
<proteinExistence type="predicted"/>
<feature type="compositionally biased region" description="Pro residues" evidence="1">
    <location>
        <begin position="39"/>
        <end position="64"/>
    </location>
</feature>
<dbReference type="EMBL" id="JBAMMX010000014">
    <property type="protein sequence ID" value="KAK6928578.1"/>
    <property type="molecule type" value="Genomic_DNA"/>
</dbReference>
<evidence type="ECO:0000313" key="2">
    <source>
        <dbReference type="EMBL" id="KAK6928578.1"/>
    </source>
</evidence>
<dbReference type="AlphaFoldDB" id="A0AAN8ZCG7"/>
<feature type="compositionally biased region" description="Pro residues" evidence="1">
    <location>
        <begin position="10"/>
        <end position="31"/>
    </location>
</feature>
<evidence type="ECO:0000256" key="1">
    <source>
        <dbReference type="SAM" id="MobiDB-lite"/>
    </source>
</evidence>